<keyword evidence="10 11" id="KW-0694">RNA-binding</keyword>
<dbReference type="Gene3D" id="1.20.58.560">
    <property type="match status" value="1"/>
</dbReference>
<keyword evidence="9 11" id="KW-0460">Magnesium</keyword>
<comment type="catalytic activity">
    <reaction evidence="11">
        <text>a tRNA with a 3' CCA end + 2 CTP + ATP = a tRNA with a 3' CCACCA end + 3 diphosphate</text>
        <dbReference type="Rhea" id="RHEA:76235"/>
        <dbReference type="Rhea" id="RHEA-COMP:10468"/>
        <dbReference type="Rhea" id="RHEA-COMP:18655"/>
        <dbReference type="ChEBI" id="CHEBI:30616"/>
        <dbReference type="ChEBI" id="CHEBI:33019"/>
        <dbReference type="ChEBI" id="CHEBI:37563"/>
        <dbReference type="ChEBI" id="CHEBI:83071"/>
        <dbReference type="ChEBI" id="CHEBI:195187"/>
    </reaction>
</comment>
<feature type="domain" description="Poly A polymerase head" evidence="12">
    <location>
        <begin position="21"/>
        <end position="140"/>
    </location>
</feature>
<evidence type="ECO:0000256" key="11">
    <source>
        <dbReference type="HAMAP-Rule" id="MF_01263"/>
    </source>
</evidence>
<evidence type="ECO:0000256" key="3">
    <source>
        <dbReference type="ARBA" id="ARBA00022694"/>
    </source>
</evidence>
<feature type="binding site" evidence="11">
    <location>
        <position position="29"/>
    </location>
    <ligand>
        <name>ATP</name>
        <dbReference type="ChEBI" id="CHEBI:30616"/>
    </ligand>
</feature>
<evidence type="ECO:0000256" key="4">
    <source>
        <dbReference type="ARBA" id="ARBA00022695"/>
    </source>
</evidence>
<evidence type="ECO:0000259" key="14">
    <source>
        <dbReference type="Pfam" id="PF13735"/>
    </source>
</evidence>
<dbReference type="InterPro" id="IPR050264">
    <property type="entry name" value="Bact_CCA-adding_enz_type3_sf"/>
</dbReference>
<dbReference type="HAMAP" id="MF_01263">
    <property type="entry name" value="CCA_bact_type3"/>
    <property type="match status" value="1"/>
</dbReference>
<evidence type="ECO:0000313" key="15">
    <source>
        <dbReference type="EMBL" id="MDG5752797.1"/>
    </source>
</evidence>
<organism evidence="15 16">
    <name type="scientific">Ectobacillus antri</name>
    <dbReference type="NCBI Taxonomy" id="2486280"/>
    <lineage>
        <taxon>Bacteria</taxon>
        <taxon>Bacillati</taxon>
        <taxon>Bacillota</taxon>
        <taxon>Bacilli</taxon>
        <taxon>Bacillales</taxon>
        <taxon>Bacillaceae</taxon>
        <taxon>Ectobacillus</taxon>
    </lineage>
</organism>
<dbReference type="InterPro" id="IPR023068">
    <property type="entry name" value="CCA-adding_enz_firmicutes"/>
</dbReference>
<dbReference type="PANTHER" id="PTHR46173">
    <property type="entry name" value="CCA TRNA NUCLEOTIDYLTRANSFERASE 1, MITOCHONDRIAL"/>
    <property type="match status" value="1"/>
</dbReference>
<evidence type="ECO:0000259" key="13">
    <source>
        <dbReference type="Pfam" id="PF12627"/>
    </source>
</evidence>
<dbReference type="NCBIfam" id="NF009814">
    <property type="entry name" value="PRK13299.1"/>
    <property type="match status" value="1"/>
</dbReference>
<keyword evidence="5 11" id="KW-0479">Metal-binding</keyword>
<dbReference type="InterPro" id="IPR032810">
    <property type="entry name" value="CCA-adding_enz_C"/>
</dbReference>
<dbReference type="SUPFAM" id="SSF81301">
    <property type="entry name" value="Nucleotidyltransferase"/>
    <property type="match status" value="1"/>
</dbReference>
<dbReference type="EMBL" id="JARULN010000001">
    <property type="protein sequence ID" value="MDG5752797.1"/>
    <property type="molecule type" value="Genomic_DNA"/>
</dbReference>
<sequence>MKQFEEAGTIIRKLKEAGYEAYFVGGSVRDYMLGRPIGDIDIATSALPEEVMQLFPKHIPVGLQHGTVIVLYNDMPYEVTTYRTESGYEDFRRPNEVTFVRSLQEDLQRRDFTMNAIAMTEDGTIVDPFHGKQALDNKIIKTVGEPSERFQEDALRMMRGVRFVSALGFTLEQETKQAILQHAPLLLHISIERIAVEFEKLLLGAYPERALSILVETHLHLYLPGFEKKEAELLQATSYAWKYIQNDIAAWTLLLHLAGLDAGILKNWKLSNKKLKAVTKALAFLQQRFIKNWSAEMLYEAGKETVALVETIYAVLHRHEPVIKGVIATYNGLPIHNRQQLQVSGRDLLEWTDQPGGPWTAQLLNEIEHAVLQGDVSNVREHIKEWVKCKLQ</sequence>
<keyword evidence="7 11" id="KW-0692">RNA repair</keyword>
<dbReference type="PANTHER" id="PTHR46173:SF1">
    <property type="entry name" value="CCA TRNA NUCLEOTIDYLTRANSFERASE 1, MITOCHONDRIAL"/>
    <property type="match status" value="1"/>
</dbReference>
<evidence type="ECO:0000259" key="12">
    <source>
        <dbReference type="Pfam" id="PF01743"/>
    </source>
</evidence>
<comment type="catalytic activity">
    <reaction evidence="11">
        <text>a tRNA precursor + 2 CTP + ATP = a tRNA with a 3' CCA end + 3 diphosphate</text>
        <dbReference type="Rhea" id="RHEA:14433"/>
        <dbReference type="Rhea" id="RHEA-COMP:10465"/>
        <dbReference type="Rhea" id="RHEA-COMP:10468"/>
        <dbReference type="ChEBI" id="CHEBI:30616"/>
        <dbReference type="ChEBI" id="CHEBI:33019"/>
        <dbReference type="ChEBI" id="CHEBI:37563"/>
        <dbReference type="ChEBI" id="CHEBI:74896"/>
        <dbReference type="ChEBI" id="CHEBI:83071"/>
        <dbReference type="EC" id="2.7.7.72"/>
    </reaction>
</comment>
<feature type="binding site" evidence="11">
    <location>
        <position position="159"/>
    </location>
    <ligand>
        <name>ATP</name>
        <dbReference type="ChEBI" id="CHEBI:30616"/>
    </ligand>
</feature>
<feature type="binding site" evidence="11">
    <location>
        <position position="41"/>
    </location>
    <ligand>
        <name>Mg(2+)</name>
        <dbReference type="ChEBI" id="CHEBI:18420"/>
    </ligand>
</feature>
<feature type="domain" description="CCA-adding enzyme C-terminal" evidence="14">
    <location>
        <begin position="244"/>
        <end position="387"/>
    </location>
</feature>
<dbReference type="InterPro" id="IPR043519">
    <property type="entry name" value="NT_sf"/>
</dbReference>
<dbReference type="Pfam" id="PF01743">
    <property type="entry name" value="PolyA_pol"/>
    <property type="match status" value="1"/>
</dbReference>
<keyword evidence="4 11" id="KW-0548">Nucleotidyltransferase</keyword>
<evidence type="ECO:0000256" key="2">
    <source>
        <dbReference type="ARBA" id="ARBA00022679"/>
    </source>
</evidence>
<accession>A0ABT6H1F3</accession>
<evidence type="ECO:0000313" key="16">
    <source>
        <dbReference type="Proteomes" id="UP001218246"/>
    </source>
</evidence>
<proteinExistence type="inferred from homology"/>
<feature type="binding site" evidence="11">
    <location>
        <position position="162"/>
    </location>
    <ligand>
        <name>ATP</name>
        <dbReference type="ChEBI" id="CHEBI:30616"/>
    </ligand>
</feature>
<dbReference type="Gene3D" id="3.30.460.10">
    <property type="entry name" value="Beta Polymerase, domain 2"/>
    <property type="match status" value="1"/>
</dbReference>
<dbReference type="Proteomes" id="UP001218246">
    <property type="component" value="Unassembled WGS sequence"/>
</dbReference>
<reference evidence="15 16" key="1">
    <citation type="submission" date="2023-04" db="EMBL/GenBank/DDBJ databases">
        <title>Ectobacillus antri isolated from activated sludge.</title>
        <authorList>
            <person name="Yan P."/>
            <person name="Liu X."/>
        </authorList>
    </citation>
    <scope>NUCLEOTIDE SEQUENCE [LARGE SCALE GENOMIC DNA]</scope>
    <source>
        <strain evidence="15 16">C18H</strain>
    </source>
</reference>
<feature type="binding site" evidence="11">
    <location>
        <position position="156"/>
    </location>
    <ligand>
        <name>CTP</name>
        <dbReference type="ChEBI" id="CHEBI:37563"/>
    </ligand>
</feature>
<comment type="similarity">
    <text evidence="11">Belongs to the tRNA nucleotidyltransferase/poly(A) polymerase family. Bacterial CCA-adding enzyme type 3 subfamily.</text>
</comment>
<evidence type="ECO:0000256" key="8">
    <source>
        <dbReference type="ARBA" id="ARBA00022840"/>
    </source>
</evidence>
<feature type="binding site" evidence="11">
    <location>
        <position position="39"/>
    </location>
    <ligand>
        <name>Mg(2+)</name>
        <dbReference type="ChEBI" id="CHEBI:18420"/>
    </ligand>
</feature>
<feature type="binding site" evidence="11">
    <location>
        <position position="110"/>
    </location>
    <ligand>
        <name>CTP</name>
        <dbReference type="ChEBI" id="CHEBI:37563"/>
    </ligand>
</feature>
<feature type="binding site" evidence="11">
    <location>
        <position position="29"/>
    </location>
    <ligand>
        <name>CTP</name>
        <dbReference type="ChEBI" id="CHEBI:37563"/>
    </ligand>
</feature>
<keyword evidence="6 11" id="KW-0547">Nucleotide-binding</keyword>
<feature type="binding site" evidence="11">
    <location>
        <position position="26"/>
    </location>
    <ligand>
        <name>CTP</name>
        <dbReference type="ChEBI" id="CHEBI:37563"/>
    </ligand>
</feature>
<dbReference type="EC" id="2.7.7.72" evidence="11"/>
<feature type="binding site" evidence="11">
    <location>
        <position position="162"/>
    </location>
    <ligand>
        <name>CTP</name>
        <dbReference type="ChEBI" id="CHEBI:37563"/>
    </ligand>
</feature>
<evidence type="ECO:0000256" key="5">
    <source>
        <dbReference type="ARBA" id="ARBA00022723"/>
    </source>
</evidence>
<feature type="domain" description="tRNA nucleotidyltransferase/poly(A) polymerase RNA and SrmB- binding" evidence="13">
    <location>
        <begin position="168"/>
        <end position="227"/>
    </location>
</feature>
<feature type="binding site" evidence="11">
    <location>
        <position position="159"/>
    </location>
    <ligand>
        <name>CTP</name>
        <dbReference type="ChEBI" id="CHEBI:37563"/>
    </ligand>
</feature>
<comment type="cofactor">
    <cofactor evidence="1 11">
        <name>Mg(2+)</name>
        <dbReference type="ChEBI" id="CHEBI:18420"/>
    </cofactor>
</comment>
<dbReference type="Pfam" id="PF13735">
    <property type="entry name" value="tRNA_NucTran2_2"/>
    <property type="match status" value="1"/>
</dbReference>
<dbReference type="Pfam" id="PF12627">
    <property type="entry name" value="PolyA_pol_RNAbd"/>
    <property type="match status" value="1"/>
</dbReference>
<keyword evidence="3 11" id="KW-0819">tRNA processing</keyword>
<evidence type="ECO:0000256" key="1">
    <source>
        <dbReference type="ARBA" id="ARBA00001946"/>
    </source>
</evidence>
<comment type="function">
    <text evidence="11">Catalyzes the addition and repair of the essential 3'-terminal CCA sequence in tRNAs without using a nucleic acid template. Adds these three nucleotides in the order of C, C, and A to the tRNA nucleotide-73, using CTP and ATP as substrates and producing inorganic pyrophosphate. tRNA 3'-terminal CCA addition is required both for tRNA processing and repair. Also involved in tRNA surveillance by mediating tandem CCA addition to generate a CCACCA at the 3' terminus of unstable tRNAs. While stable tRNAs receive only 3'-terminal CCA, unstable tRNAs are marked with CCACCA and rapidly degraded.</text>
</comment>
<comment type="subunit">
    <text evidence="11">Homodimer.</text>
</comment>
<evidence type="ECO:0000256" key="6">
    <source>
        <dbReference type="ARBA" id="ARBA00022741"/>
    </source>
</evidence>
<dbReference type="SUPFAM" id="SSF81891">
    <property type="entry name" value="Poly A polymerase C-terminal region-like"/>
    <property type="match status" value="1"/>
</dbReference>
<dbReference type="Gene3D" id="1.10.246.80">
    <property type="match status" value="1"/>
</dbReference>
<evidence type="ECO:0000256" key="7">
    <source>
        <dbReference type="ARBA" id="ARBA00022800"/>
    </source>
</evidence>
<dbReference type="GO" id="GO:0004810">
    <property type="term" value="F:CCA tRNA nucleotidyltransferase activity"/>
    <property type="evidence" value="ECO:0007669"/>
    <property type="project" value="UniProtKB-EC"/>
</dbReference>
<keyword evidence="8 11" id="KW-0067">ATP-binding</keyword>
<feature type="binding site" evidence="11">
    <location>
        <position position="26"/>
    </location>
    <ligand>
        <name>ATP</name>
        <dbReference type="ChEBI" id="CHEBI:30616"/>
    </ligand>
</feature>
<feature type="binding site" evidence="11">
    <location>
        <position position="153"/>
    </location>
    <ligand>
        <name>CTP</name>
        <dbReference type="ChEBI" id="CHEBI:37563"/>
    </ligand>
</feature>
<feature type="binding site" evidence="11">
    <location>
        <position position="156"/>
    </location>
    <ligand>
        <name>ATP</name>
        <dbReference type="ChEBI" id="CHEBI:30616"/>
    </ligand>
</feature>
<gene>
    <name evidence="11" type="primary">cca</name>
    <name evidence="15" type="ORF">P6P90_02115</name>
</gene>
<dbReference type="InterPro" id="IPR002646">
    <property type="entry name" value="PolA_pol_head_dom"/>
</dbReference>
<keyword evidence="16" id="KW-1185">Reference proteome</keyword>
<comment type="miscellaneous">
    <text evidence="11">A single active site specifically recognizes both ATP and CTP and is responsible for their addition.</text>
</comment>
<feature type="binding site" evidence="11">
    <location>
        <position position="153"/>
    </location>
    <ligand>
        <name>ATP</name>
        <dbReference type="ChEBI" id="CHEBI:30616"/>
    </ligand>
</feature>
<dbReference type="CDD" id="cd05398">
    <property type="entry name" value="NT_ClassII-CCAase"/>
    <property type="match status" value="1"/>
</dbReference>
<feature type="binding site" evidence="11">
    <location>
        <position position="110"/>
    </location>
    <ligand>
        <name>ATP</name>
        <dbReference type="ChEBI" id="CHEBI:30616"/>
    </ligand>
</feature>
<comment type="caution">
    <text evidence="15">The sequence shown here is derived from an EMBL/GenBank/DDBJ whole genome shotgun (WGS) entry which is preliminary data.</text>
</comment>
<name>A0ABT6H1F3_9BACI</name>
<keyword evidence="2 11" id="KW-0808">Transferase</keyword>
<evidence type="ECO:0000256" key="9">
    <source>
        <dbReference type="ARBA" id="ARBA00022842"/>
    </source>
</evidence>
<dbReference type="InterPro" id="IPR032828">
    <property type="entry name" value="PolyA_RNA-bd"/>
</dbReference>
<dbReference type="Gene3D" id="1.10.110.30">
    <property type="match status" value="1"/>
</dbReference>
<evidence type="ECO:0000256" key="10">
    <source>
        <dbReference type="ARBA" id="ARBA00022884"/>
    </source>
</evidence>
<protein>
    <recommendedName>
        <fullName evidence="11">CCA-adding enzyme</fullName>
        <ecNumber evidence="11">2.7.7.72</ecNumber>
    </recommendedName>
    <alternativeName>
        <fullName evidence="11">CCA tRNA nucleotidyltransferase</fullName>
    </alternativeName>
    <alternativeName>
        <fullName evidence="11">tRNA CCA-pyrophosphorylase</fullName>
    </alternativeName>
    <alternativeName>
        <fullName evidence="11">tRNA adenylyl-/cytidylyl- transferase</fullName>
    </alternativeName>
    <alternativeName>
        <fullName evidence="11">tRNA nucleotidyltransferase</fullName>
    </alternativeName>
    <alternativeName>
        <fullName evidence="11">tRNA-NT</fullName>
    </alternativeName>
</protein>
<dbReference type="RefSeq" id="WP_124563902.1">
    <property type="nucleotide sequence ID" value="NZ_JARRRY010000001.1"/>
</dbReference>